<sequence>MPHEVSAKSLKVVEERLIGSCIRKAALGQPWLEKTLWGLRDQEAGWLGAEIRNSNGSHDLGPMQINSWWVPRIAIRVHRSEAQVRNWLRFDACFNAEAARWVFLSGLRSTGDYWTAVGLYHSPTQWRQRRYRNAVAQHLRGRFGANVFQ</sequence>
<dbReference type="AlphaFoldDB" id="A0A430BRR8"/>
<organism evidence="1 2">
    <name type="scientific">Sphingobium yanoikuyae</name>
    <name type="common">Sphingomonas yanoikuyae</name>
    <dbReference type="NCBI Taxonomy" id="13690"/>
    <lineage>
        <taxon>Bacteria</taxon>
        <taxon>Pseudomonadati</taxon>
        <taxon>Pseudomonadota</taxon>
        <taxon>Alphaproteobacteria</taxon>
        <taxon>Sphingomonadales</taxon>
        <taxon>Sphingomonadaceae</taxon>
        <taxon>Sphingobium</taxon>
    </lineage>
</organism>
<dbReference type="InterPro" id="IPR023346">
    <property type="entry name" value="Lysozyme-like_dom_sf"/>
</dbReference>
<evidence type="ECO:0000313" key="2">
    <source>
        <dbReference type="Proteomes" id="UP000287401"/>
    </source>
</evidence>
<dbReference type="SUPFAM" id="SSF53955">
    <property type="entry name" value="Lysozyme-like"/>
    <property type="match status" value="1"/>
</dbReference>
<proteinExistence type="predicted"/>
<accession>A0A430BRR8</accession>
<comment type="caution">
    <text evidence="1">The sequence shown here is derived from an EMBL/GenBank/DDBJ whole genome shotgun (WGS) entry which is preliminary data.</text>
</comment>
<dbReference type="CDD" id="cd13400">
    <property type="entry name" value="LT_IagB-like"/>
    <property type="match status" value="1"/>
</dbReference>
<dbReference type="Proteomes" id="UP000287401">
    <property type="component" value="Unassembled WGS sequence"/>
</dbReference>
<protein>
    <submittedName>
        <fullName evidence="1">Murein transglycosylase</fullName>
    </submittedName>
</protein>
<name>A0A430BRR8_SPHYA</name>
<dbReference type="EMBL" id="QRAL01000020">
    <property type="protein sequence ID" value="RSU55333.1"/>
    <property type="molecule type" value="Genomic_DNA"/>
</dbReference>
<gene>
    <name evidence="1" type="ORF">DAH51_17320</name>
</gene>
<reference evidence="1 2" key="1">
    <citation type="submission" date="2018-07" db="EMBL/GenBank/DDBJ databases">
        <title>Genomic and Epidemiologic Investigation of an Indolent Hospital Outbreak.</title>
        <authorList>
            <person name="Johnson R.C."/>
            <person name="Deming C."/>
            <person name="Conlan S."/>
            <person name="Zellmer C.J."/>
            <person name="Michelin A.V."/>
            <person name="Lee-Lin S."/>
            <person name="Thomas P.J."/>
            <person name="Park M."/>
            <person name="Weingarten R.A."/>
            <person name="Less J."/>
            <person name="Dekker J.P."/>
            <person name="Frank K.M."/>
            <person name="Musser K.A."/>
            <person name="Mcquiston J.R."/>
            <person name="Henderson D.K."/>
            <person name="Lau A.F."/>
            <person name="Palmore T.N."/>
            <person name="Segre J.A."/>
        </authorList>
    </citation>
    <scope>NUCLEOTIDE SEQUENCE [LARGE SCALE GENOMIC DNA]</scope>
    <source>
        <strain evidence="1 2">SK-NIH.Env6_1116</strain>
    </source>
</reference>
<evidence type="ECO:0000313" key="1">
    <source>
        <dbReference type="EMBL" id="RSU55333.1"/>
    </source>
</evidence>